<gene>
    <name evidence="2" type="ORF">FBUS_03515</name>
</gene>
<keyword evidence="1" id="KW-0472">Membrane</keyword>
<dbReference type="AlphaFoldDB" id="A0A8E0S0K1"/>
<keyword evidence="3" id="KW-1185">Reference proteome</keyword>
<dbReference type="EMBL" id="LUCM01005341">
    <property type="protein sequence ID" value="KAA0192939.1"/>
    <property type="molecule type" value="Genomic_DNA"/>
</dbReference>
<comment type="caution">
    <text evidence="2">The sequence shown here is derived from an EMBL/GenBank/DDBJ whole genome shotgun (WGS) entry which is preliminary data.</text>
</comment>
<evidence type="ECO:0000256" key="1">
    <source>
        <dbReference type="SAM" id="Phobius"/>
    </source>
</evidence>
<reference evidence="2" key="1">
    <citation type="submission" date="2019-05" db="EMBL/GenBank/DDBJ databases">
        <title>Annotation for the trematode Fasciolopsis buski.</title>
        <authorList>
            <person name="Choi Y.-J."/>
        </authorList>
    </citation>
    <scope>NUCLEOTIDE SEQUENCE</scope>
    <source>
        <strain evidence="2">HT</strain>
        <tissue evidence="2">Whole worm</tissue>
    </source>
</reference>
<protein>
    <submittedName>
        <fullName evidence="2">Uncharacterized protein</fullName>
    </submittedName>
</protein>
<feature type="transmembrane region" description="Helical" evidence="1">
    <location>
        <begin position="15"/>
        <end position="34"/>
    </location>
</feature>
<proteinExistence type="predicted"/>
<sequence length="205" mass="23624">MVDLIQITYVEKSTVMRYIVFNIFLSHCFASLNITKQLMKEKASYCEAHERCYQSGLDKNRIGYMVGETYVDLFRDRSPASDMWINFHCLLHSMCFINEKKWISGERASKFDGNMLAVGKFPKIDGFHRLALFTKGKAIKTTGTWNNKLVYGCEFAAEIIRKSGIRRGMFVSDVKDFNNLHPDNDRTEGCYKIETGFTLISCAMK</sequence>
<organism evidence="2 3">
    <name type="scientific">Fasciolopsis buskii</name>
    <dbReference type="NCBI Taxonomy" id="27845"/>
    <lineage>
        <taxon>Eukaryota</taxon>
        <taxon>Metazoa</taxon>
        <taxon>Spiralia</taxon>
        <taxon>Lophotrochozoa</taxon>
        <taxon>Platyhelminthes</taxon>
        <taxon>Trematoda</taxon>
        <taxon>Digenea</taxon>
        <taxon>Plagiorchiida</taxon>
        <taxon>Echinostomata</taxon>
        <taxon>Echinostomatoidea</taxon>
        <taxon>Fasciolidae</taxon>
        <taxon>Fasciolopsis</taxon>
    </lineage>
</organism>
<name>A0A8E0S0K1_9TREM</name>
<keyword evidence="1" id="KW-1133">Transmembrane helix</keyword>
<accession>A0A8E0S0K1</accession>
<keyword evidence="1" id="KW-0812">Transmembrane</keyword>
<evidence type="ECO:0000313" key="3">
    <source>
        <dbReference type="Proteomes" id="UP000728185"/>
    </source>
</evidence>
<evidence type="ECO:0000313" key="2">
    <source>
        <dbReference type="EMBL" id="KAA0192939.1"/>
    </source>
</evidence>
<dbReference type="Proteomes" id="UP000728185">
    <property type="component" value="Unassembled WGS sequence"/>
</dbReference>